<sequence>MTLSFKKTDKLDEKHVGFESYVSCDERVVTCGIQSVDVFCEANSVVRDSSDDEIENASAESAVKIPSFSEAHSALETLKHYCYAYNMSECEQEIMLQVEATMLHLRRTPVKN</sequence>
<name>A0ABQ9GLY4_9NEOP</name>
<protein>
    <submittedName>
        <fullName evidence="1">Uncharacterized protein</fullName>
    </submittedName>
</protein>
<reference evidence="1 2" key="1">
    <citation type="submission" date="2023-02" db="EMBL/GenBank/DDBJ databases">
        <title>LHISI_Scaffold_Assembly.</title>
        <authorList>
            <person name="Stuart O.P."/>
            <person name="Cleave R."/>
            <person name="Magrath M.J.L."/>
            <person name="Mikheyev A.S."/>
        </authorList>
    </citation>
    <scope>NUCLEOTIDE SEQUENCE [LARGE SCALE GENOMIC DNA]</scope>
    <source>
        <strain evidence="1">Daus_M_001</strain>
        <tissue evidence="1">Leg muscle</tissue>
    </source>
</reference>
<evidence type="ECO:0000313" key="1">
    <source>
        <dbReference type="EMBL" id="KAJ8873030.1"/>
    </source>
</evidence>
<proteinExistence type="predicted"/>
<gene>
    <name evidence="1" type="ORF">PR048_026646</name>
</gene>
<keyword evidence="2" id="KW-1185">Reference proteome</keyword>
<dbReference type="Proteomes" id="UP001159363">
    <property type="component" value="Chromosome 10"/>
</dbReference>
<evidence type="ECO:0000313" key="2">
    <source>
        <dbReference type="Proteomes" id="UP001159363"/>
    </source>
</evidence>
<accession>A0ABQ9GLY4</accession>
<comment type="caution">
    <text evidence="1">The sequence shown here is derived from an EMBL/GenBank/DDBJ whole genome shotgun (WGS) entry which is preliminary data.</text>
</comment>
<dbReference type="EMBL" id="JARBHB010000011">
    <property type="protein sequence ID" value="KAJ8873030.1"/>
    <property type="molecule type" value="Genomic_DNA"/>
</dbReference>
<organism evidence="1 2">
    <name type="scientific">Dryococelus australis</name>
    <dbReference type="NCBI Taxonomy" id="614101"/>
    <lineage>
        <taxon>Eukaryota</taxon>
        <taxon>Metazoa</taxon>
        <taxon>Ecdysozoa</taxon>
        <taxon>Arthropoda</taxon>
        <taxon>Hexapoda</taxon>
        <taxon>Insecta</taxon>
        <taxon>Pterygota</taxon>
        <taxon>Neoptera</taxon>
        <taxon>Polyneoptera</taxon>
        <taxon>Phasmatodea</taxon>
        <taxon>Verophasmatodea</taxon>
        <taxon>Anareolatae</taxon>
        <taxon>Phasmatidae</taxon>
        <taxon>Eurycanthinae</taxon>
        <taxon>Dryococelus</taxon>
    </lineage>
</organism>